<dbReference type="FunFam" id="3.40.50.800:FF:000001">
    <property type="entry name" value="Threonine--tRNA ligase"/>
    <property type="match status" value="1"/>
</dbReference>
<dbReference type="Pfam" id="PF03129">
    <property type="entry name" value="HGTP_anticodon"/>
    <property type="match status" value="1"/>
</dbReference>
<comment type="similarity">
    <text evidence="1 13">Belongs to the class-II aminoacyl-tRNA synthetase family.</text>
</comment>
<comment type="caution">
    <text evidence="13">Lacks conserved residue(s) required for the propagation of feature annotation.</text>
</comment>
<evidence type="ECO:0000256" key="1">
    <source>
        <dbReference type="ARBA" id="ARBA00008226"/>
    </source>
</evidence>
<dbReference type="SMART" id="SM00863">
    <property type="entry name" value="tRNA_SAD"/>
    <property type="match status" value="1"/>
</dbReference>
<dbReference type="RefSeq" id="WP_103789284.1">
    <property type="nucleotide sequence ID" value="NZ_PQVF01000007.1"/>
</dbReference>
<feature type="domain" description="TGS" evidence="15">
    <location>
        <begin position="1"/>
        <end position="61"/>
    </location>
</feature>
<dbReference type="InterPro" id="IPR004095">
    <property type="entry name" value="TGS"/>
</dbReference>
<dbReference type="FunFam" id="3.30.930.10:FF:000002">
    <property type="entry name" value="Threonine--tRNA ligase"/>
    <property type="match status" value="1"/>
</dbReference>
<dbReference type="InterPro" id="IPR045864">
    <property type="entry name" value="aa-tRNA-synth_II/BPL/LPL"/>
</dbReference>
<keyword evidence="4 13" id="KW-0436">Ligase</keyword>
<accession>A0A2S5A1C0</accession>
<keyword evidence="11 13" id="KW-0030">Aminoacyl-tRNA synthetase</keyword>
<dbReference type="Gene3D" id="3.10.20.30">
    <property type="match status" value="1"/>
</dbReference>
<dbReference type="OrthoDB" id="9802304at2"/>
<comment type="catalytic activity">
    <reaction evidence="12 13">
        <text>tRNA(Thr) + L-threonine + ATP = L-threonyl-tRNA(Thr) + AMP + diphosphate + H(+)</text>
        <dbReference type="Rhea" id="RHEA:24624"/>
        <dbReference type="Rhea" id="RHEA-COMP:9670"/>
        <dbReference type="Rhea" id="RHEA-COMP:9704"/>
        <dbReference type="ChEBI" id="CHEBI:15378"/>
        <dbReference type="ChEBI" id="CHEBI:30616"/>
        <dbReference type="ChEBI" id="CHEBI:33019"/>
        <dbReference type="ChEBI" id="CHEBI:57926"/>
        <dbReference type="ChEBI" id="CHEBI:78442"/>
        <dbReference type="ChEBI" id="CHEBI:78534"/>
        <dbReference type="ChEBI" id="CHEBI:456215"/>
        <dbReference type="EC" id="6.1.1.3"/>
    </reaction>
</comment>
<dbReference type="CDD" id="cd00771">
    <property type="entry name" value="ThrRS_core"/>
    <property type="match status" value="1"/>
</dbReference>
<dbReference type="FunFam" id="3.30.980.10:FF:000005">
    <property type="entry name" value="Threonyl-tRNA synthetase, mitochondrial"/>
    <property type="match status" value="1"/>
</dbReference>
<dbReference type="CDD" id="cd01667">
    <property type="entry name" value="TGS_ThrRS"/>
    <property type="match status" value="1"/>
</dbReference>
<evidence type="ECO:0000256" key="11">
    <source>
        <dbReference type="ARBA" id="ARBA00023146"/>
    </source>
</evidence>
<evidence type="ECO:0000256" key="12">
    <source>
        <dbReference type="ARBA" id="ARBA00049515"/>
    </source>
</evidence>
<dbReference type="PANTHER" id="PTHR11451">
    <property type="entry name" value="THREONINE-TRNA LIGASE"/>
    <property type="match status" value="1"/>
</dbReference>
<evidence type="ECO:0000256" key="10">
    <source>
        <dbReference type="ARBA" id="ARBA00022917"/>
    </source>
</evidence>
<dbReference type="Gene3D" id="3.40.50.800">
    <property type="entry name" value="Anticodon-binding domain"/>
    <property type="match status" value="1"/>
</dbReference>
<dbReference type="InterPro" id="IPR004154">
    <property type="entry name" value="Anticodon-bd"/>
</dbReference>
<dbReference type="PROSITE" id="PS50862">
    <property type="entry name" value="AA_TRNA_LIGASE_II"/>
    <property type="match status" value="1"/>
</dbReference>
<keyword evidence="10 13" id="KW-0648">Protein biosynthesis</keyword>
<organism evidence="16 17">
    <name type="scientific">Solitalea longa</name>
    <dbReference type="NCBI Taxonomy" id="2079460"/>
    <lineage>
        <taxon>Bacteria</taxon>
        <taxon>Pseudomonadati</taxon>
        <taxon>Bacteroidota</taxon>
        <taxon>Sphingobacteriia</taxon>
        <taxon>Sphingobacteriales</taxon>
        <taxon>Sphingobacteriaceae</taxon>
        <taxon>Solitalea</taxon>
    </lineage>
</organism>
<keyword evidence="5 13" id="KW-0479">Metal-binding</keyword>
<dbReference type="GO" id="GO:0005524">
    <property type="term" value="F:ATP binding"/>
    <property type="evidence" value="ECO:0007669"/>
    <property type="project" value="UniProtKB-UniRule"/>
</dbReference>
<sequence length="641" mass="72873">MIKITLPDGSVREYEKGTTGLQVAQSISEGLARNVLAAEINGEIWDATRPINNDSAIKLLTWNDQGGKSTFWHSSAHLMAEALEALYPGIKLGIGPAIETGFYYDIDFGDHQFSSDDFEKVEKKMIELAKTKEEFKRSDVSKADAINYFTEKGDQYKLELIDGLEDGSITFYEQGNFTDLCRGPHIPNTGFVKAAKLMSVAGAYWRGDEKNKQLTRIYAVTFPKASELSDYLTLLEEAKKRDHRKLGKELELFTFSEKVGAGLPLWLPKGAALRERLVQFLSKAQVKAGYEQVITPHIAQKELYITSGHYEKYGKDSFQPIRTPNEDEEFLLKPMNCPHHCEIYRSKPRSYKDLPVRYAEFGTVYRYEQSGELHGLTRVRGFTQDDAHLFCRPDQVKEEFEKVIDLVLHVFNALGFEEYTAQVSLRDPENKDKYIGSDENWQKAEAAIIEAAAEKGLKTVVELGEAAFYGPKLDFMVKDALGRKWQLGTIQVDYNLPERFQLEYTGSDNQKHRPVMIHRAPFGSMERFVAVLIEHCAGNFPLWLTPEQYIILPISEKYADYAKKLSEELNISDIRGLIDNRDEKIGKKIRDAEIKKIPFMLIVGEKEQEENTVSVRKHGAGDLGSLSIDQFIEIIKKETAI</sequence>
<dbReference type="CDD" id="cd00860">
    <property type="entry name" value="ThrRS_anticodon"/>
    <property type="match status" value="1"/>
</dbReference>
<evidence type="ECO:0000256" key="9">
    <source>
        <dbReference type="ARBA" id="ARBA00022884"/>
    </source>
</evidence>
<feature type="binding site" evidence="13">
    <location>
        <position position="518"/>
    </location>
    <ligand>
        <name>Zn(2+)</name>
        <dbReference type="ChEBI" id="CHEBI:29105"/>
        <note>catalytic</note>
    </ligand>
</feature>
<dbReference type="FunFam" id="3.10.20.30:FF:000005">
    <property type="entry name" value="Threonine--tRNA ligase"/>
    <property type="match status" value="1"/>
</dbReference>
<dbReference type="Gene3D" id="3.30.54.20">
    <property type="match status" value="1"/>
</dbReference>
<comment type="subunit">
    <text evidence="13">Homodimer.</text>
</comment>
<keyword evidence="6 13" id="KW-0547">Nucleotide-binding</keyword>
<dbReference type="GO" id="GO:0005737">
    <property type="term" value="C:cytoplasm"/>
    <property type="evidence" value="ECO:0007669"/>
    <property type="project" value="UniProtKB-SubCell"/>
</dbReference>
<dbReference type="PRINTS" id="PR01047">
    <property type="entry name" value="TRNASYNTHTHR"/>
</dbReference>
<comment type="caution">
    <text evidence="16">The sequence shown here is derived from an EMBL/GenBank/DDBJ whole genome shotgun (WGS) entry which is preliminary data.</text>
</comment>
<evidence type="ECO:0000256" key="8">
    <source>
        <dbReference type="ARBA" id="ARBA00022840"/>
    </source>
</evidence>
<dbReference type="SUPFAM" id="SSF55186">
    <property type="entry name" value="ThrRS/AlaRS common domain"/>
    <property type="match status" value="1"/>
</dbReference>
<name>A0A2S5A1C0_9SPHI</name>
<evidence type="ECO:0000256" key="4">
    <source>
        <dbReference type="ARBA" id="ARBA00022598"/>
    </source>
</evidence>
<dbReference type="InterPro" id="IPR036621">
    <property type="entry name" value="Anticodon-bd_dom_sf"/>
</dbReference>
<dbReference type="GO" id="GO:0000049">
    <property type="term" value="F:tRNA binding"/>
    <property type="evidence" value="ECO:0007669"/>
    <property type="project" value="UniProtKB-KW"/>
</dbReference>
<comment type="cofactor">
    <cofactor evidence="13">
        <name>Zn(2+)</name>
        <dbReference type="ChEBI" id="CHEBI:29105"/>
    </cofactor>
    <text evidence="13">Binds 1 zinc ion per subunit.</text>
</comment>
<dbReference type="PROSITE" id="PS51880">
    <property type="entry name" value="TGS"/>
    <property type="match status" value="1"/>
</dbReference>
<dbReference type="GO" id="GO:0006435">
    <property type="term" value="P:threonyl-tRNA aminoacylation"/>
    <property type="evidence" value="ECO:0007669"/>
    <property type="project" value="UniProtKB-UniRule"/>
</dbReference>
<keyword evidence="9 13" id="KW-0694">RNA-binding</keyword>
<dbReference type="InterPro" id="IPR047246">
    <property type="entry name" value="ThrRS_anticodon"/>
</dbReference>
<dbReference type="InterPro" id="IPR033728">
    <property type="entry name" value="ThrRS_core"/>
</dbReference>
<evidence type="ECO:0000256" key="6">
    <source>
        <dbReference type="ARBA" id="ARBA00022741"/>
    </source>
</evidence>
<feature type="domain" description="Aminoacyl-transfer RNA synthetases class-II family profile" evidence="14">
    <location>
        <begin position="242"/>
        <end position="541"/>
    </location>
</feature>
<dbReference type="SUPFAM" id="SSF81271">
    <property type="entry name" value="TGS-like"/>
    <property type="match status" value="1"/>
</dbReference>
<evidence type="ECO:0000313" key="16">
    <source>
        <dbReference type="EMBL" id="POY36366.1"/>
    </source>
</evidence>
<protein>
    <recommendedName>
        <fullName evidence="13">Threonine--tRNA ligase</fullName>
        <ecNumber evidence="13">6.1.1.3</ecNumber>
    </recommendedName>
    <alternativeName>
        <fullName evidence="13">Threonyl-tRNA synthetase</fullName>
        <shortName evidence="13">ThrRS</shortName>
    </alternativeName>
</protein>
<dbReference type="InterPro" id="IPR006195">
    <property type="entry name" value="aa-tRNA-synth_II"/>
</dbReference>
<dbReference type="SUPFAM" id="SSF55681">
    <property type="entry name" value="Class II aaRS and biotin synthetases"/>
    <property type="match status" value="1"/>
</dbReference>
<dbReference type="GO" id="GO:0004829">
    <property type="term" value="F:threonine-tRNA ligase activity"/>
    <property type="evidence" value="ECO:0007669"/>
    <property type="project" value="UniProtKB-UniRule"/>
</dbReference>
<dbReference type="InterPro" id="IPR002314">
    <property type="entry name" value="aa-tRNA-synt_IIb"/>
</dbReference>
<dbReference type="FunFam" id="3.30.54.20:FF:000002">
    <property type="entry name" value="Threonine--tRNA ligase"/>
    <property type="match status" value="1"/>
</dbReference>
<dbReference type="AlphaFoldDB" id="A0A2S5A1C0"/>
<dbReference type="NCBIfam" id="TIGR00418">
    <property type="entry name" value="thrS"/>
    <property type="match status" value="1"/>
</dbReference>
<dbReference type="EMBL" id="PQVF01000007">
    <property type="protein sequence ID" value="POY36366.1"/>
    <property type="molecule type" value="Genomic_DNA"/>
</dbReference>
<evidence type="ECO:0000313" key="17">
    <source>
        <dbReference type="Proteomes" id="UP000236893"/>
    </source>
</evidence>
<keyword evidence="17" id="KW-1185">Reference proteome</keyword>
<dbReference type="Gene3D" id="3.30.980.10">
    <property type="entry name" value="Threonyl-trna Synthetase, Chain A, domain 2"/>
    <property type="match status" value="1"/>
</dbReference>
<dbReference type="PANTHER" id="PTHR11451:SF44">
    <property type="entry name" value="THREONINE--TRNA LIGASE, CHLOROPLASTIC_MITOCHONDRIAL 2"/>
    <property type="match status" value="1"/>
</dbReference>
<dbReference type="Pfam" id="PF07973">
    <property type="entry name" value="tRNA_SAD"/>
    <property type="match status" value="1"/>
</dbReference>
<dbReference type="Proteomes" id="UP000236893">
    <property type="component" value="Unassembled WGS sequence"/>
</dbReference>
<dbReference type="EC" id="6.1.1.3" evidence="13"/>
<dbReference type="InterPro" id="IPR018163">
    <property type="entry name" value="Thr/Ala-tRNA-synth_IIc_edit"/>
</dbReference>
<keyword evidence="7 13" id="KW-0862">Zinc</keyword>
<gene>
    <name evidence="13" type="primary">thrS</name>
    <name evidence="16" type="ORF">C3K47_11505</name>
</gene>
<keyword evidence="2 13" id="KW-0963">Cytoplasm</keyword>
<feature type="binding site" evidence="13">
    <location>
        <position position="337"/>
    </location>
    <ligand>
        <name>Zn(2+)</name>
        <dbReference type="ChEBI" id="CHEBI:29105"/>
        <note>catalytic</note>
    </ligand>
</feature>
<keyword evidence="8 13" id="KW-0067">ATP-binding</keyword>
<evidence type="ECO:0000256" key="2">
    <source>
        <dbReference type="ARBA" id="ARBA00022490"/>
    </source>
</evidence>
<evidence type="ECO:0000256" key="5">
    <source>
        <dbReference type="ARBA" id="ARBA00022723"/>
    </source>
</evidence>
<proteinExistence type="inferred from homology"/>
<dbReference type="Gene3D" id="3.30.930.10">
    <property type="entry name" value="Bira Bifunctional Protein, Domain 2"/>
    <property type="match status" value="1"/>
</dbReference>
<feature type="binding site" evidence="13">
    <location>
        <position position="388"/>
    </location>
    <ligand>
        <name>Zn(2+)</name>
        <dbReference type="ChEBI" id="CHEBI:29105"/>
        <note>catalytic</note>
    </ligand>
</feature>
<dbReference type="GO" id="GO:0046872">
    <property type="term" value="F:metal ion binding"/>
    <property type="evidence" value="ECO:0007669"/>
    <property type="project" value="UniProtKB-KW"/>
</dbReference>
<keyword evidence="3 13" id="KW-0820">tRNA-binding</keyword>
<dbReference type="SUPFAM" id="SSF52954">
    <property type="entry name" value="Class II aaRS ABD-related"/>
    <property type="match status" value="1"/>
</dbReference>
<dbReference type="InterPro" id="IPR012947">
    <property type="entry name" value="tRNA_SAD"/>
</dbReference>
<dbReference type="InterPro" id="IPR012675">
    <property type="entry name" value="Beta-grasp_dom_sf"/>
</dbReference>
<evidence type="ECO:0000256" key="13">
    <source>
        <dbReference type="HAMAP-Rule" id="MF_00184"/>
    </source>
</evidence>
<evidence type="ECO:0000256" key="7">
    <source>
        <dbReference type="ARBA" id="ARBA00022833"/>
    </source>
</evidence>
<dbReference type="Pfam" id="PF00587">
    <property type="entry name" value="tRNA-synt_2b"/>
    <property type="match status" value="1"/>
</dbReference>
<dbReference type="InterPro" id="IPR012676">
    <property type="entry name" value="TGS-like"/>
</dbReference>
<evidence type="ECO:0000259" key="14">
    <source>
        <dbReference type="PROSITE" id="PS50862"/>
    </source>
</evidence>
<dbReference type="HAMAP" id="MF_00184">
    <property type="entry name" value="Thr_tRNA_synth"/>
    <property type="match status" value="1"/>
</dbReference>
<evidence type="ECO:0000256" key="3">
    <source>
        <dbReference type="ARBA" id="ARBA00022555"/>
    </source>
</evidence>
<comment type="subcellular location">
    <subcellularLocation>
        <location evidence="13">Cytoplasm</location>
    </subcellularLocation>
</comment>
<dbReference type="InterPro" id="IPR002320">
    <property type="entry name" value="Thr-tRNA-ligase_IIa"/>
</dbReference>
<dbReference type="Pfam" id="PF02824">
    <property type="entry name" value="TGS"/>
    <property type="match status" value="1"/>
</dbReference>
<evidence type="ECO:0000259" key="15">
    <source>
        <dbReference type="PROSITE" id="PS51880"/>
    </source>
</evidence>
<reference evidence="16 17" key="1">
    <citation type="submission" date="2018-01" db="EMBL/GenBank/DDBJ databases">
        <authorList>
            <person name="Gaut B.S."/>
            <person name="Morton B.R."/>
            <person name="Clegg M.T."/>
            <person name="Duvall M.R."/>
        </authorList>
    </citation>
    <scope>NUCLEOTIDE SEQUENCE [LARGE SCALE GENOMIC DNA]</scope>
    <source>
        <strain evidence="16 17">HR-AV</strain>
    </source>
</reference>